<feature type="region of interest" description="Disordered" evidence="1">
    <location>
        <begin position="63"/>
        <end position="129"/>
    </location>
</feature>
<organism evidence="2 3">
    <name type="scientific">Caballeronia terrestris</name>
    <dbReference type="NCBI Taxonomy" id="1226301"/>
    <lineage>
        <taxon>Bacteria</taxon>
        <taxon>Pseudomonadati</taxon>
        <taxon>Pseudomonadota</taxon>
        <taxon>Betaproteobacteria</taxon>
        <taxon>Burkholderiales</taxon>
        <taxon>Burkholderiaceae</taxon>
        <taxon>Caballeronia</taxon>
    </lineage>
</organism>
<proteinExistence type="predicted"/>
<keyword evidence="3" id="KW-1185">Reference proteome</keyword>
<reference evidence="2" key="1">
    <citation type="submission" date="2016-01" db="EMBL/GenBank/DDBJ databases">
        <authorList>
            <person name="Peeters C."/>
        </authorList>
    </citation>
    <scope>NUCLEOTIDE SEQUENCE [LARGE SCALE GENOMIC DNA]</scope>
    <source>
        <strain evidence="2">LMG 22937</strain>
    </source>
</reference>
<evidence type="ECO:0000313" key="3">
    <source>
        <dbReference type="Proteomes" id="UP000054925"/>
    </source>
</evidence>
<dbReference type="EMBL" id="FCOL02000045">
    <property type="protein sequence ID" value="SAL78625.1"/>
    <property type="molecule type" value="Genomic_DNA"/>
</dbReference>
<protein>
    <submittedName>
        <fullName evidence="2">Uncharacterized protein</fullName>
    </submittedName>
</protein>
<accession>A0A158KC66</accession>
<evidence type="ECO:0000256" key="1">
    <source>
        <dbReference type="SAM" id="MobiDB-lite"/>
    </source>
</evidence>
<gene>
    <name evidence="2" type="ORF">AWB67_05301</name>
</gene>
<comment type="caution">
    <text evidence="2">The sequence shown here is derived from an EMBL/GenBank/DDBJ whole genome shotgun (WGS) entry which is preliminary data.</text>
</comment>
<dbReference type="RefSeq" id="WP_125477679.1">
    <property type="nucleotide sequence ID" value="NZ_FCOL02000045.1"/>
</dbReference>
<name>A0A158KC66_9BURK</name>
<evidence type="ECO:0000313" key="2">
    <source>
        <dbReference type="EMBL" id="SAL78625.1"/>
    </source>
</evidence>
<feature type="compositionally biased region" description="Low complexity" evidence="1">
    <location>
        <begin position="67"/>
        <end position="83"/>
    </location>
</feature>
<sequence>MTIFDFTPRSDAALVRNLLRDIEAAQEAGASRQALWQNLRDHHNLSLSFDAFCVALKRARAKHRSKANATATTPEAASTSTSTLEMPGPGAEGNRSRVVQQQEHQHRKHKPEKSEPSVPRKNRIKTSKDFADVHKIDFNEFDDKFK</sequence>
<dbReference type="OrthoDB" id="9131872at2"/>
<dbReference type="Proteomes" id="UP000054925">
    <property type="component" value="Unassembled WGS sequence"/>
</dbReference>
<dbReference type="AlphaFoldDB" id="A0A158KC66"/>